<feature type="compositionally biased region" description="Basic and acidic residues" evidence="5">
    <location>
        <begin position="1068"/>
        <end position="1077"/>
    </location>
</feature>
<dbReference type="PROSITE" id="PS50105">
    <property type="entry name" value="SAM_DOMAIN"/>
    <property type="match status" value="1"/>
</dbReference>
<dbReference type="PANTHER" id="PTHR14955:SF4">
    <property type="entry name" value="PHD-TYPE DOMAIN-CONTAINING PROTEIN"/>
    <property type="match status" value="1"/>
</dbReference>
<dbReference type="InterPro" id="IPR001660">
    <property type="entry name" value="SAM"/>
</dbReference>
<keyword evidence="3" id="KW-0863">Zinc-finger</keyword>
<evidence type="ECO:0000256" key="5">
    <source>
        <dbReference type="SAM" id="MobiDB-lite"/>
    </source>
</evidence>
<protein>
    <submittedName>
        <fullName evidence="9">Uncharacterized protein LOC106168333</fullName>
    </submittedName>
</protein>
<feature type="region of interest" description="Disordered" evidence="5">
    <location>
        <begin position="608"/>
        <end position="850"/>
    </location>
</feature>
<feature type="compositionally biased region" description="Basic and acidic residues" evidence="5">
    <location>
        <begin position="714"/>
        <end position="725"/>
    </location>
</feature>
<dbReference type="RefSeq" id="XP_013402817.1">
    <property type="nucleotide sequence ID" value="XM_013547363.1"/>
</dbReference>
<dbReference type="SMART" id="SM00249">
    <property type="entry name" value="PHD"/>
    <property type="match status" value="1"/>
</dbReference>
<feature type="compositionally biased region" description="Basic residues" evidence="5">
    <location>
        <begin position="1099"/>
        <end position="1113"/>
    </location>
</feature>
<feature type="compositionally biased region" description="Polar residues" evidence="5">
    <location>
        <begin position="533"/>
        <end position="557"/>
    </location>
</feature>
<evidence type="ECO:0000256" key="1">
    <source>
        <dbReference type="ARBA" id="ARBA00022553"/>
    </source>
</evidence>
<feature type="compositionally biased region" description="Polar residues" evidence="5">
    <location>
        <begin position="612"/>
        <end position="625"/>
    </location>
</feature>
<reference evidence="9" key="1">
    <citation type="submission" date="2025-08" db="UniProtKB">
        <authorList>
            <consortium name="RefSeq"/>
        </authorList>
    </citation>
    <scope>IDENTIFICATION</scope>
    <source>
        <tissue evidence="9">Gonads</tissue>
    </source>
</reference>
<keyword evidence="4" id="KW-0862">Zinc</keyword>
<evidence type="ECO:0000256" key="2">
    <source>
        <dbReference type="ARBA" id="ARBA00022723"/>
    </source>
</evidence>
<feature type="domain" description="SAM" evidence="6">
    <location>
        <begin position="5"/>
        <end position="46"/>
    </location>
</feature>
<organism evidence="8 9">
    <name type="scientific">Lingula anatina</name>
    <name type="common">Brachiopod</name>
    <name type="synonym">Lingula unguis</name>
    <dbReference type="NCBI Taxonomy" id="7574"/>
    <lineage>
        <taxon>Eukaryota</taxon>
        <taxon>Metazoa</taxon>
        <taxon>Spiralia</taxon>
        <taxon>Lophotrochozoa</taxon>
        <taxon>Brachiopoda</taxon>
        <taxon>Linguliformea</taxon>
        <taxon>Lingulata</taxon>
        <taxon>Lingulida</taxon>
        <taxon>Linguloidea</taxon>
        <taxon>Lingulidae</taxon>
        <taxon>Lingula</taxon>
    </lineage>
</organism>
<feature type="compositionally biased region" description="Basic residues" evidence="5">
    <location>
        <begin position="799"/>
        <end position="809"/>
    </location>
</feature>
<evidence type="ECO:0000259" key="6">
    <source>
        <dbReference type="PROSITE" id="PS50105"/>
    </source>
</evidence>
<dbReference type="KEGG" id="lak:106168333"/>
<dbReference type="Gene3D" id="1.10.150.50">
    <property type="entry name" value="Transcription Factor, Ets-1"/>
    <property type="match status" value="1"/>
</dbReference>
<feature type="region of interest" description="Disordered" evidence="5">
    <location>
        <begin position="889"/>
        <end position="1218"/>
    </location>
</feature>
<feature type="compositionally biased region" description="Basic residues" evidence="5">
    <location>
        <begin position="817"/>
        <end position="826"/>
    </location>
</feature>
<dbReference type="GO" id="GO:0006357">
    <property type="term" value="P:regulation of transcription by RNA polymerase II"/>
    <property type="evidence" value="ECO:0007669"/>
    <property type="project" value="TreeGrafter"/>
</dbReference>
<keyword evidence="8" id="KW-1185">Reference proteome</keyword>
<feature type="compositionally biased region" description="Basic and acidic residues" evidence="5">
    <location>
        <begin position="1088"/>
        <end position="1098"/>
    </location>
</feature>
<evidence type="ECO:0000313" key="9">
    <source>
        <dbReference type="RefSeq" id="XP_013402817.1"/>
    </source>
</evidence>
<dbReference type="InterPro" id="IPR013083">
    <property type="entry name" value="Znf_RING/FYVE/PHD"/>
</dbReference>
<feature type="region of interest" description="Disordered" evidence="5">
    <location>
        <begin position="1345"/>
        <end position="1374"/>
    </location>
</feature>
<dbReference type="InterPro" id="IPR017956">
    <property type="entry name" value="AT_hook_DNA-bd_motif"/>
</dbReference>
<dbReference type="Gene3D" id="3.30.40.10">
    <property type="entry name" value="Zinc/RING finger domain, C3HC4 (zinc finger)"/>
    <property type="match status" value="1"/>
</dbReference>
<keyword evidence="1" id="KW-0597">Phosphoprotein</keyword>
<feature type="domain" description="PHD-type" evidence="7">
    <location>
        <begin position="1352"/>
        <end position="1470"/>
    </location>
</feature>
<feature type="compositionally biased region" description="Basic residues" evidence="5">
    <location>
        <begin position="983"/>
        <end position="994"/>
    </location>
</feature>
<feature type="region of interest" description="Disordered" evidence="5">
    <location>
        <begin position="533"/>
        <end position="568"/>
    </location>
</feature>
<dbReference type="SMART" id="SM00384">
    <property type="entry name" value="AT_hook"/>
    <property type="match status" value="3"/>
</dbReference>
<dbReference type="InterPro" id="IPR013761">
    <property type="entry name" value="SAM/pointed_sf"/>
</dbReference>
<accession>A0A1S3IX87</accession>
<dbReference type="SUPFAM" id="SSF47769">
    <property type="entry name" value="SAM/Pointed domain"/>
    <property type="match status" value="1"/>
</dbReference>
<gene>
    <name evidence="9" type="primary">LOC106168333</name>
</gene>
<dbReference type="InterPro" id="IPR001965">
    <property type="entry name" value="Znf_PHD"/>
</dbReference>
<dbReference type="InterPro" id="IPR052440">
    <property type="entry name" value="Trans_Reg/Chrom_Remod"/>
</dbReference>
<evidence type="ECO:0000256" key="3">
    <source>
        <dbReference type="ARBA" id="ARBA00022771"/>
    </source>
</evidence>
<dbReference type="GO" id="GO:0005634">
    <property type="term" value="C:nucleus"/>
    <property type="evidence" value="ECO:0007669"/>
    <property type="project" value="TreeGrafter"/>
</dbReference>
<dbReference type="InterPro" id="IPR034732">
    <property type="entry name" value="EPHD"/>
</dbReference>
<dbReference type="InParanoid" id="A0A1S3IX87"/>
<feature type="compositionally biased region" description="Polar residues" evidence="5">
    <location>
        <begin position="1141"/>
        <end position="1179"/>
    </location>
</feature>
<feature type="compositionally biased region" description="Low complexity" evidence="5">
    <location>
        <begin position="431"/>
        <end position="454"/>
    </location>
</feature>
<name>A0A1S3IX87_LINAN</name>
<feature type="compositionally biased region" description="Basic residues" evidence="5">
    <location>
        <begin position="687"/>
        <end position="697"/>
    </location>
</feature>
<proteinExistence type="predicted"/>
<dbReference type="OrthoDB" id="10029243at2759"/>
<feature type="compositionally biased region" description="Polar residues" evidence="5">
    <location>
        <begin position="897"/>
        <end position="911"/>
    </location>
</feature>
<evidence type="ECO:0000259" key="7">
    <source>
        <dbReference type="PROSITE" id="PS51805"/>
    </source>
</evidence>
<feature type="compositionally biased region" description="Basic and acidic residues" evidence="5">
    <location>
        <begin position="947"/>
        <end position="958"/>
    </location>
</feature>
<dbReference type="GO" id="GO:0003677">
    <property type="term" value="F:DNA binding"/>
    <property type="evidence" value="ECO:0007669"/>
    <property type="project" value="InterPro"/>
</dbReference>
<dbReference type="Pfam" id="PF00536">
    <property type="entry name" value="SAM_1"/>
    <property type="match status" value="1"/>
</dbReference>
<keyword evidence="2" id="KW-0479">Metal-binding</keyword>
<feature type="compositionally biased region" description="Basic residues" evidence="5">
    <location>
        <begin position="361"/>
        <end position="370"/>
    </location>
</feature>
<dbReference type="STRING" id="7574.A0A1S3IX87"/>
<evidence type="ECO:0000256" key="4">
    <source>
        <dbReference type="ARBA" id="ARBA00022833"/>
    </source>
</evidence>
<feature type="region of interest" description="Disordered" evidence="5">
    <location>
        <begin position="296"/>
        <end position="459"/>
    </location>
</feature>
<dbReference type="Proteomes" id="UP000085678">
    <property type="component" value="Unplaced"/>
</dbReference>
<dbReference type="PANTHER" id="PTHR14955">
    <property type="entry name" value="RETINOIC ACID INDUCED 1/TRANSCRIPTION FACTOR 20"/>
    <property type="match status" value="1"/>
</dbReference>
<dbReference type="PROSITE" id="PS51805">
    <property type="entry name" value="EPHD"/>
    <property type="match status" value="1"/>
</dbReference>
<dbReference type="GO" id="GO:0008270">
    <property type="term" value="F:zinc ion binding"/>
    <property type="evidence" value="ECO:0007669"/>
    <property type="project" value="UniProtKB-KW"/>
</dbReference>
<feature type="compositionally biased region" description="Basic residues" evidence="5">
    <location>
        <begin position="1205"/>
        <end position="1214"/>
    </location>
</feature>
<feature type="compositionally biased region" description="Basic and acidic residues" evidence="5">
    <location>
        <begin position="626"/>
        <end position="641"/>
    </location>
</feature>
<feature type="compositionally biased region" description="Polar residues" evidence="5">
    <location>
        <begin position="376"/>
        <end position="404"/>
    </location>
</feature>
<feature type="compositionally biased region" description="Low complexity" evidence="5">
    <location>
        <begin position="316"/>
        <end position="327"/>
    </location>
</feature>
<dbReference type="Pfam" id="PF13771">
    <property type="entry name" value="zf-HC5HC2H"/>
    <property type="match status" value="1"/>
</dbReference>
<feature type="compositionally biased region" description="Polar residues" evidence="5">
    <location>
        <begin position="656"/>
        <end position="666"/>
    </location>
</feature>
<sequence length="1491" mass="161862">MSGPVERWLETFMCKQYAPAFEAYGYRTLESVCQLSLSQLQSIGVTPDHCDKILENVSVLRQTLMAGKAPGTPAVDPVANPASSALISMSVNANRGTMNQYLDTSRPTYIPESNHLPYPQHGPAQMGPMGHQMHYPQPYQGQGQMMSPHHYSDQSSMYMPHSSQYPGQQSYPGFRAPFGSHPSMHHPGSADGMIPPSPMHHHLRGVSQQSLQTGPLQGGLQSGLQSPQQIADSIYHMASSGYSPEGSVPKYPGLGQGLGQSPMSRSPHYGAMMNSHPGGQSYRPTYSAYPGASPSMYSGRGSSPPGSIHAQSPAASLHSNHSIHSNSPGPNQSPSMIRSPLPSPSVVGMRSPTQGQPIRSPGHHSMRSPLHHPTPAVSSPATQHQMASPAPSGNISSPSQTNHYSPHGSLGSPAHTSATGPPHSYGNNSHSNTTSYSDLSTSSKSGSYPGSRESGQAANPLQSLQRLVMLPEARVVDPKSVVSDVSGNGGGEGGKIYDGPKNCVIGTGPSEEASPRYNNNRVSCMDGVHCETTSGQESSFGGKAQGSTDKVNRSDNVGSPECIPLKRTDFHHSSPYSIAENATASNSNCIGEENVQADKSAIEPQNHRYSQENHVTNGPTNNDTLKSSRESEPDKSKKKDQSPAPKGNSRKRQRFHSGSSHTSEGSLNADLMQENYKDLPGVECPAKPKRKYTKRKSGAKEQIINDESLTVHSSKNESEIKKDAGQIKASKSPKKRGKKLLNDSTVQNEQVEGKLSHSMGENGFLENIKNGKEVKNSKGKKNLDSIMIDSDDCLELKSPSKKGKGGRPRKSMDKPKTAKPKGRPRKSVGTPKGVKSNLVHDDSGGNIDVYEMNSDSELDISESVEPDFVPMFRVSGVVKTYERTPQSIYKPKVTSPDHWNSVTGDQATPVNPQIEMPKPNKKTKESTSKSKKAVKGKSSDSCEEALSAEKLKDSKKGLSESIHNVSLNNSAPALSDLPSSAKGAKKNGARKQKVKSSDLAANDSGKKKVRKKITHQVFSPETIEIPDVLSFEDEGEDREVSSSKNKYTKKQASKRPLDKINKVANNKFNDEKTLKDELEGDASLEFVELSKDNRDIGKQKRIRNPSSKKKSPGKKATSVEKPESIDQTVEPKVGENDSHAQTDVTSSQLDTAVRSTTEPMLDTSHPSTSQDSSFATPASTEPVKKRRGRPPGSKNSTPKKERLKKDIKKGRKKKGQEDVYDFNTDNEELKSLKLKRTFDMMSGKKKLNALSSHYQGPYIHLEGDPSHPTLCTVVNTPEDKLTAKSSKRQKTVAAVVNSEAVRTLTEKAAIIPSSVCAPTDWICALCGKGTHHDGLGDLYGPYYPEGAAPEEEPKPPKHRKRRDSNASVESKEMKRRKSISKDSIGYKDYWFHEDCITWCDGVYLLGNKVHGLEDVLSIAAHTMCIVCKQPGATLACFNKGCAQKYHYGCAVEKECHFDDDNFSIVCTKHKEKKVKMLGTPNPQTPDSLKAL</sequence>
<feature type="compositionally biased region" description="Low complexity" evidence="5">
    <location>
        <begin position="970"/>
        <end position="981"/>
    </location>
</feature>
<dbReference type="GeneID" id="106168333"/>
<feature type="compositionally biased region" description="Polar residues" evidence="5">
    <location>
        <begin position="414"/>
        <end position="430"/>
    </location>
</feature>
<evidence type="ECO:0000313" key="8">
    <source>
        <dbReference type="Proteomes" id="UP000085678"/>
    </source>
</evidence>
<feature type="compositionally biased region" description="Polar residues" evidence="5">
    <location>
        <begin position="300"/>
        <end position="314"/>
    </location>
</feature>